<keyword evidence="3" id="KW-0614">Plasmid</keyword>
<evidence type="ECO:0000256" key="1">
    <source>
        <dbReference type="SAM" id="MobiDB-lite"/>
    </source>
</evidence>
<dbReference type="RefSeq" id="WP_171778463.1">
    <property type="nucleotide sequence ID" value="NZ_CP045273.1"/>
</dbReference>
<dbReference type="EMBL" id="CP045273">
    <property type="protein sequence ID" value="QJX80472.1"/>
    <property type="molecule type" value="Genomic_DNA"/>
</dbReference>
<organism evidence="3 4">
    <name type="scientific">Priestia megaterium</name>
    <name type="common">Bacillus megaterium</name>
    <dbReference type="NCBI Taxonomy" id="1404"/>
    <lineage>
        <taxon>Bacteria</taxon>
        <taxon>Bacillati</taxon>
        <taxon>Bacillota</taxon>
        <taxon>Bacilli</taxon>
        <taxon>Bacillales</taxon>
        <taxon>Bacillaceae</taxon>
        <taxon>Priestia</taxon>
    </lineage>
</organism>
<name>A0A6M6E0F1_PRIMG</name>
<protein>
    <recommendedName>
        <fullName evidence="2">DUF6884 domain-containing protein</fullName>
    </recommendedName>
</protein>
<evidence type="ECO:0000259" key="2">
    <source>
        <dbReference type="Pfam" id="PF21818"/>
    </source>
</evidence>
<dbReference type="InterPro" id="IPR049251">
    <property type="entry name" value="DUF6884"/>
</dbReference>
<feature type="compositionally biased region" description="Basic and acidic residues" evidence="1">
    <location>
        <begin position="339"/>
        <end position="358"/>
    </location>
</feature>
<gene>
    <name evidence="3" type="ORF">FDZ14_30760</name>
</gene>
<sequence>MKRIALVTSSKARKEKPTVAKEFYQGSYNRWVNQIIKYIAKRNMEDNSYFLSFDGERIIAFNEIVEHYPVRKKKLTANEKRSFALKILDFLLRFKEKPFVELHTGKDITDYLCKLLDDYGFSYKIYAESVSLGNKPSVYEDLIEKEEQKLRAKEIKRGRLRLVHSLEYQTPAQAEIAIKQYEANPSIYEPEVVASFEELKAYRKKHYNRSKDMRKALNEFEDALNLHIDGEELQEFIQETETLQGLYKEDPRYEYFNKKFNKELSKYEYYKIKQGYVVSAEYRIHTIMHRLSILLMKKNVTRSKTTKGSISNKSKFSTKKSFNVKKPRKSVKNVNGNKGRKDRENTKNNRVKTLERVS</sequence>
<proteinExistence type="predicted"/>
<feature type="domain" description="DUF6884" evidence="2">
    <location>
        <begin position="4"/>
        <end position="139"/>
    </location>
</feature>
<accession>A0A6M6E0F1</accession>
<dbReference type="Pfam" id="PF21818">
    <property type="entry name" value="DUF6884"/>
    <property type="match status" value="1"/>
</dbReference>
<evidence type="ECO:0000313" key="3">
    <source>
        <dbReference type="EMBL" id="QJX80472.1"/>
    </source>
</evidence>
<evidence type="ECO:0000313" key="4">
    <source>
        <dbReference type="Proteomes" id="UP000501076"/>
    </source>
</evidence>
<dbReference type="Proteomes" id="UP000501076">
    <property type="component" value="Plasmid pFDU301A"/>
</dbReference>
<feature type="region of interest" description="Disordered" evidence="1">
    <location>
        <begin position="304"/>
        <end position="358"/>
    </location>
</feature>
<geneLocation type="plasmid" evidence="4">
    <name>pfdu301a</name>
</geneLocation>
<dbReference type="AlphaFoldDB" id="A0A6M6E0F1"/>
<reference evidence="3 4" key="1">
    <citation type="submission" date="2019-10" db="EMBL/GenBank/DDBJ databases">
        <title>Complete genome sequences for adaption low water activity.</title>
        <authorList>
            <person name="Zhao L."/>
            <person name="Zhong J."/>
        </authorList>
    </citation>
    <scope>NUCLEOTIDE SEQUENCE [LARGE SCALE GENOMIC DNA]</scope>
    <source>
        <strain evidence="3 4">FDU301</strain>
        <plasmid evidence="4">pfdu301a</plasmid>
    </source>
</reference>
<feature type="compositionally biased region" description="Basic residues" evidence="1">
    <location>
        <begin position="316"/>
        <end position="331"/>
    </location>
</feature>